<reference evidence="2" key="1">
    <citation type="submission" date="2023-10" db="EMBL/GenBank/DDBJ databases">
        <title>Chromosome-level genome of the transformable northern wattle, Acacia crassicarpa.</title>
        <authorList>
            <person name="Massaro I."/>
            <person name="Sinha N.R."/>
            <person name="Poethig S."/>
            <person name="Leichty A.R."/>
        </authorList>
    </citation>
    <scope>NUCLEOTIDE SEQUENCE</scope>
    <source>
        <strain evidence="2">Acra3RX</strain>
        <tissue evidence="2">Leaf</tissue>
    </source>
</reference>
<evidence type="ECO:0000256" key="1">
    <source>
        <dbReference type="SAM" id="MobiDB-lite"/>
    </source>
</evidence>
<evidence type="ECO:0000313" key="2">
    <source>
        <dbReference type="EMBL" id="KAK4284119.1"/>
    </source>
</evidence>
<proteinExistence type="predicted"/>
<organism evidence="2 3">
    <name type="scientific">Acacia crassicarpa</name>
    <name type="common">northern wattle</name>
    <dbReference type="NCBI Taxonomy" id="499986"/>
    <lineage>
        <taxon>Eukaryota</taxon>
        <taxon>Viridiplantae</taxon>
        <taxon>Streptophyta</taxon>
        <taxon>Embryophyta</taxon>
        <taxon>Tracheophyta</taxon>
        <taxon>Spermatophyta</taxon>
        <taxon>Magnoliopsida</taxon>
        <taxon>eudicotyledons</taxon>
        <taxon>Gunneridae</taxon>
        <taxon>Pentapetalae</taxon>
        <taxon>rosids</taxon>
        <taxon>fabids</taxon>
        <taxon>Fabales</taxon>
        <taxon>Fabaceae</taxon>
        <taxon>Caesalpinioideae</taxon>
        <taxon>mimosoid clade</taxon>
        <taxon>Acacieae</taxon>
        <taxon>Acacia</taxon>
    </lineage>
</organism>
<sequence length="81" mass="9306">MLLIDHELYVILHLKGPLGRSLSLSNLILLRSVSLRRLRDTGRKEQSWSPKWVSRAKSSKNSSMSILSRKKSLRSMKKKSS</sequence>
<protein>
    <submittedName>
        <fullName evidence="2">Uncharacterized protein</fullName>
    </submittedName>
</protein>
<keyword evidence="3" id="KW-1185">Reference proteome</keyword>
<dbReference type="Proteomes" id="UP001293593">
    <property type="component" value="Unassembled WGS sequence"/>
</dbReference>
<comment type="caution">
    <text evidence="2">The sequence shown here is derived from an EMBL/GenBank/DDBJ whole genome shotgun (WGS) entry which is preliminary data.</text>
</comment>
<feature type="compositionally biased region" description="Basic residues" evidence="1">
    <location>
        <begin position="68"/>
        <end position="81"/>
    </location>
</feature>
<dbReference type="EMBL" id="JAWXYG010000001">
    <property type="protein sequence ID" value="KAK4284119.1"/>
    <property type="molecule type" value="Genomic_DNA"/>
</dbReference>
<accession>A0AAE1THR2</accession>
<feature type="compositionally biased region" description="Low complexity" evidence="1">
    <location>
        <begin position="55"/>
        <end position="67"/>
    </location>
</feature>
<name>A0AAE1THR2_9FABA</name>
<feature type="region of interest" description="Disordered" evidence="1">
    <location>
        <begin position="40"/>
        <end position="81"/>
    </location>
</feature>
<evidence type="ECO:0000313" key="3">
    <source>
        <dbReference type="Proteomes" id="UP001293593"/>
    </source>
</evidence>
<dbReference type="AlphaFoldDB" id="A0AAE1THR2"/>
<gene>
    <name evidence="2" type="ORF">QN277_000992</name>
</gene>